<sequence length="1356" mass="152786">MSQTELDRTAVKNFREYLRIPSVHPDIDYVRFAVPFIPDECVAFLTRQAASLDLPIKVYHVHPKKPIVVLTWVGTEPTKSSILLNSHMDVVPVFEDKWIYPPFSAHMDEQGNIYARGSQDMKCVGIQYLEAIRRLKLKGQRCQRTIHVSFVPDEEIGGVLGMKAFVRTADFKALNVGFALDEGATSRFEEFFMYYGERSMWHVEIKCAGNPGHGSIMLDNTAGEKLRVVIDRFMDFRASEKAKLTKDFAKLGTGGSVTSVNLTKIWGGVQTNIIPTDLSVVFDIRLAPSVDHEEFEATIKRWCEEAGPDVTYSFEQKNPKIEDTKLDDSNPFWTAFKKTCDEIGVKLITCICMGSTDIRFVREVGIPAFGFSPINRTPVLIHDNNEHLNKDIFLKGIQMYTKIIPSVANIKLDEIAMENFREYLRIPSVQPDVNYDECVAFLTRQAASLDLPIKIYHIHPKKPIVVLTWVGTEPTKPSILLNSHMDVAPVYEDEWTYPPFSAHMDEQGNIYARGSQDMKSVGIQYLEAIRRLKLNGQRCQRTIHVSFVPDEEIGSVLGMKEFVHTADFKALNVGFALDKGIAVPPPCSGDDTFAVFYGERSMWHVEIKCASESGDSGCASRRHYSVGEQLRVIIDRFMDFKASEIANLKASEAAFILELLDNRDKGISDNTFKTHREKAELVYNVGSSVNLTKIWGGIQSNVLPKEIRAVFDIRLSPFVDHEEFEATIKRWCEEAGAGVTYSFEQKNPKIEHTKLDDSNPFWIAFEKTCDEIGVKLVTIVTSECTDNRFVRGVGIPAFGFSPINETEIQNHNHDEYLHKDIFLKGIEIYTKIIPSVANGRDIARVVEGKAHRRDAPRTHRGVAMSRTELDETAVENFLEYLRIPSVQPDVDYDECVAFLTRQAQSLDLPIKVYHVHPKKPIVVLTWVGTQPTKSSILLNSHMDVVPVFEDKWTYPPFSAHMDEQGNIYARGSQDMKCVGIQYLEAIRKLKLNGQRCQRTIHVSFVPDEEIGGVLGMKDFVHTADFKALNVGFALDEGVASPFENYYMFNGERSIWHIEIKCAGNPGHGSIMLDNTAGEKLRVVIDRFMDFRASEKAKLDKDPKKLAVTLGGVTSVNLTKIWGGVQSNVIPTDLSAVFDVRLTPSVDHEEFEATIKRWCEEAGPDVTYSFEQKNPKIESTKLDDSNPFWIAFKETCDEIGVDLETGIFPGGTDSRFVREVGIPALCFSPMNRTKILLHDHDEYLNKDVFLKGIEIYTKIIPSVARLPRGKSAFVSHVHCGASFKTSSHPRGGRPIGRRAPRPRDRGRPIGAAGFEILWSLFTGELVSTNVVPQFRQGGPVSVYGLYMVAAPKIFDRR</sequence>
<evidence type="ECO:0000256" key="8">
    <source>
        <dbReference type="ARBA" id="ARBA00029656"/>
    </source>
</evidence>
<feature type="domain" description="Peptidase M20 dimerisation" evidence="12">
    <location>
        <begin position="195"/>
        <end position="309"/>
    </location>
</feature>
<feature type="active site" description="Proton acceptor" evidence="9">
    <location>
        <position position="1008"/>
    </location>
</feature>
<dbReference type="FunFam" id="1.10.150.900:FF:000001">
    <property type="entry name" value="Aminoacylase-1, putative"/>
    <property type="match status" value="2"/>
</dbReference>
<keyword evidence="4" id="KW-0963">Cytoplasm</keyword>
<keyword evidence="6" id="KW-0378">Hydrolase</keyword>
<feature type="binding site" evidence="10">
    <location>
        <position position="941"/>
    </location>
    <ligand>
        <name>Zn(2+)</name>
        <dbReference type="ChEBI" id="CHEBI:29105"/>
        <label>1</label>
    </ligand>
</feature>
<comment type="similarity">
    <text evidence="2">Belongs to the peptidase M20A family.</text>
</comment>
<proteinExistence type="inferred from homology"/>
<dbReference type="SUPFAM" id="SSF55031">
    <property type="entry name" value="Bacterial exopeptidase dimerisation domain"/>
    <property type="match status" value="3"/>
</dbReference>
<evidence type="ECO:0000256" key="4">
    <source>
        <dbReference type="ARBA" id="ARBA00022490"/>
    </source>
</evidence>
<comment type="cofactor">
    <cofactor evidence="10">
        <name>Zn(2+)</name>
        <dbReference type="ChEBI" id="CHEBI:29105"/>
    </cofactor>
    <text evidence="10">Binds 2 Zn(2+) ions per subunit.</text>
</comment>
<organism evidence="13 14">
    <name type="scientific">Temnothorax longispinosus</name>
    <dbReference type="NCBI Taxonomy" id="300112"/>
    <lineage>
        <taxon>Eukaryota</taxon>
        <taxon>Metazoa</taxon>
        <taxon>Ecdysozoa</taxon>
        <taxon>Arthropoda</taxon>
        <taxon>Hexapoda</taxon>
        <taxon>Insecta</taxon>
        <taxon>Pterygota</taxon>
        <taxon>Neoptera</taxon>
        <taxon>Endopterygota</taxon>
        <taxon>Hymenoptera</taxon>
        <taxon>Apocrita</taxon>
        <taxon>Aculeata</taxon>
        <taxon>Formicoidea</taxon>
        <taxon>Formicidae</taxon>
        <taxon>Myrmicinae</taxon>
        <taxon>Temnothorax</taxon>
    </lineage>
</organism>
<dbReference type="Pfam" id="PF01546">
    <property type="entry name" value="Peptidase_M20"/>
    <property type="match status" value="3"/>
</dbReference>
<dbReference type="CDD" id="cd05646">
    <property type="entry name" value="M20_AcylaseI_like"/>
    <property type="match status" value="2"/>
</dbReference>
<feature type="active site" evidence="9">
    <location>
        <position position="943"/>
    </location>
</feature>
<dbReference type="GO" id="GO:0006520">
    <property type="term" value="P:amino acid metabolic process"/>
    <property type="evidence" value="ECO:0007669"/>
    <property type="project" value="InterPro"/>
</dbReference>
<accession>A0A4V3S9T5</accession>
<feature type="region of interest" description="Disordered" evidence="11">
    <location>
        <begin position="1283"/>
        <end position="1306"/>
    </location>
</feature>
<dbReference type="EC" id="3.5.1.14" evidence="3"/>
<evidence type="ECO:0000256" key="1">
    <source>
        <dbReference type="ARBA" id="ARBA00004496"/>
    </source>
</evidence>
<keyword evidence="5 10" id="KW-0479">Metal-binding</keyword>
<evidence type="ECO:0000256" key="2">
    <source>
        <dbReference type="ARBA" id="ARBA00006247"/>
    </source>
</evidence>
<feature type="binding site" evidence="10">
    <location>
        <position position="974"/>
    </location>
    <ligand>
        <name>Zn(2+)</name>
        <dbReference type="ChEBI" id="CHEBI:29105"/>
        <label>2</label>
    </ligand>
</feature>
<evidence type="ECO:0000256" key="9">
    <source>
        <dbReference type="PIRSR" id="PIRSR610159-1"/>
    </source>
</evidence>
<protein>
    <recommendedName>
        <fullName evidence="3">N-acyl-aliphatic-L-amino acid amidohydrolase</fullName>
        <ecNumber evidence="3">3.5.1.14</ecNumber>
    </recommendedName>
    <alternativeName>
        <fullName evidence="8">N-acyl-L-amino-acid amidohydrolase</fullName>
    </alternativeName>
</protein>
<dbReference type="GO" id="GO:0046872">
    <property type="term" value="F:metal ion binding"/>
    <property type="evidence" value="ECO:0007669"/>
    <property type="project" value="UniProtKB-KW"/>
</dbReference>
<dbReference type="GO" id="GO:0005737">
    <property type="term" value="C:cytoplasm"/>
    <property type="evidence" value="ECO:0007669"/>
    <property type="project" value="UniProtKB-SubCell"/>
</dbReference>
<dbReference type="InterPro" id="IPR010159">
    <property type="entry name" value="N-acyl_aa_amidohydrolase"/>
</dbReference>
<dbReference type="PROSITE" id="PS00759">
    <property type="entry name" value="ARGE_DAPE_CPG2_2"/>
    <property type="match status" value="3"/>
</dbReference>
<dbReference type="GO" id="GO:0004046">
    <property type="term" value="F:aminoacylase activity"/>
    <property type="evidence" value="ECO:0007669"/>
    <property type="project" value="UniProtKB-EC"/>
</dbReference>
<evidence type="ECO:0000259" key="12">
    <source>
        <dbReference type="Pfam" id="PF07687"/>
    </source>
</evidence>
<evidence type="ECO:0000313" key="14">
    <source>
        <dbReference type="Proteomes" id="UP000310200"/>
    </source>
</evidence>
<evidence type="ECO:0000256" key="6">
    <source>
        <dbReference type="ARBA" id="ARBA00022801"/>
    </source>
</evidence>
<name>A0A4V3S9T5_9HYME</name>
<dbReference type="InterPro" id="IPR036264">
    <property type="entry name" value="Bact_exopeptidase_dim_dom"/>
</dbReference>
<keyword evidence="7 10" id="KW-0862">Zinc</keyword>
<evidence type="ECO:0000256" key="5">
    <source>
        <dbReference type="ARBA" id="ARBA00022723"/>
    </source>
</evidence>
<dbReference type="InterPro" id="IPR001261">
    <property type="entry name" value="ArgE/DapE_CS"/>
</dbReference>
<feature type="domain" description="Peptidase M20 dimerisation" evidence="12">
    <location>
        <begin position="666"/>
        <end position="736"/>
    </location>
</feature>
<evidence type="ECO:0000313" key="13">
    <source>
        <dbReference type="EMBL" id="TGZ46374.1"/>
    </source>
</evidence>
<feature type="binding site" evidence="10">
    <location>
        <position position="1237"/>
    </location>
    <ligand>
        <name>Zn(2+)</name>
        <dbReference type="ChEBI" id="CHEBI:29105"/>
        <label>2</label>
    </ligand>
</feature>
<dbReference type="FunFam" id="3.40.630.10:FF:000019">
    <property type="entry name" value="Aminoacylase 1"/>
    <property type="match status" value="3"/>
</dbReference>
<dbReference type="FunFam" id="3.30.70.360:FF:000005">
    <property type="entry name" value="Putative Aminoacylase-1"/>
    <property type="match status" value="2"/>
</dbReference>
<feature type="domain" description="Peptidase M20 dimerisation" evidence="12">
    <location>
        <begin position="1049"/>
        <end position="1164"/>
    </location>
</feature>
<dbReference type="Gene3D" id="1.10.150.900">
    <property type="match status" value="3"/>
</dbReference>
<dbReference type="Gene3D" id="3.40.630.10">
    <property type="entry name" value="Zn peptidases"/>
    <property type="match status" value="3"/>
</dbReference>
<dbReference type="STRING" id="300112.A0A4V3S9T5"/>
<dbReference type="PANTHER" id="PTHR45892">
    <property type="entry name" value="AMINOACYLASE-1"/>
    <property type="match status" value="1"/>
</dbReference>
<dbReference type="InterPro" id="IPR011650">
    <property type="entry name" value="Peptidase_M20_dimer"/>
</dbReference>
<dbReference type="NCBIfam" id="TIGR01880">
    <property type="entry name" value="Ac-peptdase-euk"/>
    <property type="match status" value="2"/>
</dbReference>
<dbReference type="InterPro" id="IPR002933">
    <property type="entry name" value="Peptidase_M20"/>
</dbReference>
<feature type="binding site" evidence="10">
    <location>
        <position position="1009"/>
    </location>
    <ligand>
        <name>Zn(2+)</name>
        <dbReference type="ChEBI" id="CHEBI:29105"/>
        <label>2</label>
    </ligand>
</feature>
<dbReference type="InterPro" id="IPR052083">
    <property type="entry name" value="Aminoacylase-1_M20A"/>
</dbReference>
<dbReference type="Gene3D" id="3.30.70.360">
    <property type="match status" value="3"/>
</dbReference>
<feature type="binding site" evidence="10">
    <location>
        <position position="1036"/>
    </location>
    <ligand>
        <name>Zn(2+)</name>
        <dbReference type="ChEBI" id="CHEBI:29105"/>
        <label>1</label>
    </ligand>
</feature>
<feature type="binding site" evidence="10">
    <location>
        <position position="974"/>
    </location>
    <ligand>
        <name>Zn(2+)</name>
        <dbReference type="ChEBI" id="CHEBI:29105"/>
        <label>1</label>
    </ligand>
</feature>
<dbReference type="Proteomes" id="UP000310200">
    <property type="component" value="Unassembled WGS sequence"/>
</dbReference>
<dbReference type="Pfam" id="PF07687">
    <property type="entry name" value="M20_dimer"/>
    <property type="match status" value="3"/>
</dbReference>
<gene>
    <name evidence="13" type="ORF">DBV15_03638</name>
</gene>
<evidence type="ECO:0000256" key="10">
    <source>
        <dbReference type="PIRSR" id="PIRSR610159-2"/>
    </source>
</evidence>
<dbReference type="PROSITE" id="PS00758">
    <property type="entry name" value="ARGE_DAPE_CPG2_1"/>
    <property type="match status" value="3"/>
</dbReference>
<keyword evidence="14" id="KW-1185">Reference proteome</keyword>
<comment type="caution">
    <text evidence="13">The sequence shown here is derived from an EMBL/GenBank/DDBJ whole genome shotgun (WGS) entry which is preliminary data.</text>
</comment>
<evidence type="ECO:0000256" key="11">
    <source>
        <dbReference type="SAM" id="MobiDB-lite"/>
    </source>
</evidence>
<dbReference type="PANTHER" id="PTHR45892:SF1">
    <property type="entry name" value="AMINOACYLASE-1"/>
    <property type="match status" value="1"/>
</dbReference>
<evidence type="ECO:0000256" key="7">
    <source>
        <dbReference type="ARBA" id="ARBA00022833"/>
    </source>
</evidence>
<reference evidence="13 14" key="1">
    <citation type="journal article" date="2019" name="Philos. Trans. R. Soc. Lond., B, Biol. Sci.">
        <title>Ant behaviour and brain gene expression of defending hosts depend on the ecological success of the intruding social parasite.</title>
        <authorList>
            <person name="Kaur R."/>
            <person name="Stoldt M."/>
            <person name="Jongepier E."/>
            <person name="Feldmeyer B."/>
            <person name="Menzel F."/>
            <person name="Bornberg-Bauer E."/>
            <person name="Foitzik S."/>
        </authorList>
    </citation>
    <scope>NUCLEOTIDE SEQUENCE [LARGE SCALE GENOMIC DNA]</scope>
    <source>
        <tissue evidence="13">Whole body</tissue>
    </source>
</reference>
<evidence type="ECO:0000256" key="3">
    <source>
        <dbReference type="ARBA" id="ARBA00011913"/>
    </source>
</evidence>
<dbReference type="EMBL" id="QBLH01002887">
    <property type="protein sequence ID" value="TGZ46374.1"/>
    <property type="molecule type" value="Genomic_DNA"/>
</dbReference>
<comment type="subcellular location">
    <subcellularLocation>
        <location evidence="1">Cytoplasm</location>
    </subcellularLocation>
</comment>
<dbReference type="SUPFAM" id="SSF53187">
    <property type="entry name" value="Zn-dependent exopeptidases"/>
    <property type="match status" value="3"/>
</dbReference>